<dbReference type="Gene3D" id="3.40.50.620">
    <property type="entry name" value="HUPs"/>
    <property type="match status" value="1"/>
</dbReference>
<gene>
    <name evidence="3" type="ORF">EAJ03_15155</name>
    <name evidence="2" type="ORF">F2Z23_15355</name>
</gene>
<name>A0A4Q5GS15_9BACE</name>
<dbReference type="EMBL" id="VVZX01000024">
    <property type="protein sequence ID" value="KAA5271402.1"/>
    <property type="molecule type" value="Genomic_DNA"/>
</dbReference>
<dbReference type="InterPro" id="IPR014729">
    <property type="entry name" value="Rossmann-like_a/b/a_fold"/>
</dbReference>
<reference evidence="2 5" key="1">
    <citation type="journal article" date="2019" name="Nat. Med.">
        <title>A library of human gut bacterial isolates paired with longitudinal multiomics data enables mechanistic microbiome research.</title>
        <authorList>
            <person name="Poyet M."/>
            <person name="Groussin M."/>
            <person name="Gibbons S.M."/>
            <person name="Avila-Pacheco J."/>
            <person name="Jiang X."/>
            <person name="Kearney S.M."/>
            <person name="Perrotta A.R."/>
            <person name="Berdy B."/>
            <person name="Zhao S."/>
            <person name="Lieberman T.D."/>
            <person name="Swanson P.K."/>
            <person name="Smith M."/>
            <person name="Roesemann S."/>
            <person name="Alexander J.E."/>
            <person name="Rich S.A."/>
            <person name="Livny J."/>
            <person name="Vlamakis H."/>
            <person name="Clish C."/>
            <person name="Bullock K."/>
            <person name="Deik A."/>
            <person name="Scott J."/>
            <person name="Pierce K.A."/>
            <person name="Xavier R.J."/>
            <person name="Alm E.J."/>
        </authorList>
    </citation>
    <scope>NUCLEOTIDE SEQUENCE [LARGE SCALE GENOMIC DNA]</scope>
    <source>
        <strain evidence="2 5">BIOML-A1</strain>
    </source>
</reference>
<evidence type="ECO:0000313" key="2">
    <source>
        <dbReference type="EMBL" id="KAA5271402.1"/>
    </source>
</evidence>
<keyword evidence="5" id="KW-1185">Reference proteome</keyword>
<feature type="domain" description="Phosphoadenosine phosphosulphate reductase" evidence="1">
    <location>
        <begin position="159"/>
        <end position="235"/>
    </location>
</feature>
<dbReference type="Pfam" id="PF01507">
    <property type="entry name" value="PAPS_reduct"/>
    <property type="match status" value="1"/>
</dbReference>
<dbReference type="InterPro" id="IPR050128">
    <property type="entry name" value="Sulfate_adenylyltrnsfr_sub2"/>
</dbReference>
<dbReference type="Proteomes" id="UP000291917">
    <property type="component" value="Unassembled WGS sequence"/>
</dbReference>
<organism evidence="3 4">
    <name type="scientific">Bacteroides eggerthii</name>
    <dbReference type="NCBI Taxonomy" id="28111"/>
    <lineage>
        <taxon>Bacteria</taxon>
        <taxon>Pseudomonadati</taxon>
        <taxon>Bacteroidota</taxon>
        <taxon>Bacteroidia</taxon>
        <taxon>Bacteroidales</taxon>
        <taxon>Bacteroidaceae</taxon>
        <taxon>Bacteroides</taxon>
    </lineage>
</organism>
<evidence type="ECO:0000313" key="5">
    <source>
        <dbReference type="Proteomes" id="UP000335496"/>
    </source>
</evidence>
<evidence type="ECO:0000313" key="4">
    <source>
        <dbReference type="Proteomes" id="UP000291917"/>
    </source>
</evidence>
<dbReference type="GO" id="GO:0003824">
    <property type="term" value="F:catalytic activity"/>
    <property type="evidence" value="ECO:0007669"/>
    <property type="project" value="InterPro"/>
</dbReference>
<protein>
    <submittedName>
        <fullName evidence="3">FAD synthetase</fullName>
    </submittedName>
    <submittedName>
        <fullName evidence="2">Phosphoadenosine phosphosulfate reductase family protein</fullName>
    </submittedName>
</protein>
<dbReference type="PANTHER" id="PTHR43196:SF2">
    <property type="entry name" value="PHOSPHOADENOSINE PHOSPHOSULFATE REDUCTASE"/>
    <property type="match status" value="1"/>
</dbReference>
<evidence type="ECO:0000313" key="3">
    <source>
        <dbReference type="EMBL" id="RYT70695.1"/>
    </source>
</evidence>
<reference evidence="3 4" key="2">
    <citation type="journal article" date="2019" name="Science, e1252229">
        <title>Invertible promoters mediate bacterial phase variation, antibiotic resistance, and host adaptation in the gut.</title>
        <authorList>
            <person name="Jiang X."/>
            <person name="Hall A.B."/>
            <person name="Arthur T.D."/>
            <person name="Plichta D.R."/>
            <person name="Covington C.T."/>
            <person name="Poyet M."/>
            <person name="Crothers J."/>
            <person name="Moses P.L."/>
            <person name="Tolonen A.C."/>
            <person name="Vlamakis H."/>
            <person name="Alm E.J."/>
            <person name="Xavier R.J."/>
        </authorList>
    </citation>
    <scope>NUCLEOTIDE SEQUENCE [LARGE SCALE GENOMIC DNA]</scope>
    <source>
        <strain evidence="3">Bj_0095</strain>
        <strain evidence="4">bj_0095</strain>
    </source>
</reference>
<dbReference type="AlphaFoldDB" id="A0A4Q5GS15"/>
<dbReference type="Proteomes" id="UP000335496">
    <property type="component" value="Unassembled WGS sequence"/>
</dbReference>
<sequence length="329" mass="38208">MENHIIDLLSYDKYIVSFSGGKDSTATFLYLLEHGVPVDRIELWHQEIDGREKTFFDWEITPDYCRHFAEAFGVAIYFQWKEGGFYRELVRKNSLTAPNCFELPGGGIDRTGGQRGKLSTRCKFPQCSPDLKVRWCSSYLKIDVCSSAIINQQRFRGIRTLVLSGERGEESAARAKYNIFEPDRADLRNGKYFIRHVDRFRPIRDWKEQQVWDIIKRYRIRVHPCYYMGWGRCSCKFCIFGNKNQFASAASISPEQISRIIKLERDFGYTLKRDLNLPELIAMGYVYKNITPELQRLATSYNYNQAIILPVAEEWTLPSGVFGENCGAT</sequence>
<dbReference type="EMBL" id="RCXL01000026">
    <property type="protein sequence ID" value="RYT70695.1"/>
    <property type="molecule type" value="Genomic_DNA"/>
</dbReference>
<proteinExistence type="predicted"/>
<dbReference type="RefSeq" id="WP_130089109.1">
    <property type="nucleotide sequence ID" value="NZ_RCXL01000026.1"/>
</dbReference>
<comment type="caution">
    <text evidence="3">The sequence shown here is derived from an EMBL/GenBank/DDBJ whole genome shotgun (WGS) entry which is preliminary data.</text>
</comment>
<dbReference type="InterPro" id="IPR002500">
    <property type="entry name" value="PAPS_reduct_dom"/>
</dbReference>
<evidence type="ECO:0000259" key="1">
    <source>
        <dbReference type="Pfam" id="PF01507"/>
    </source>
</evidence>
<dbReference type="PANTHER" id="PTHR43196">
    <property type="entry name" value="SULFATE ADENYLYLTRANSFERASE SUBUNIT 2"/>
    <property type="match status" value="1"/>
</dbReference>
<accession>A0A4Q5GS15</accession>
<dbReference type="SUPFAM" id="SSF52402">
    <property type="entry name" value="Adenine nucleotide alpha hydrolases-like"/>
    <property type="match status" value="1"/>
</dbReference>